<dbReference type="GeneID" id="64657371"/>
<evidence type="ECO:0000313" key="2">
    <source>
        <dbReference type="EMBL" id="KAG1893753.1"/>
    </source>
</evidence>
<organism evidence="2 3">
    <name type="scientific">Suillus fuscotomentosus</name>
    <dbReference type="NCBI Taxonomy" id="1912939"/>
    <lineage>
        <taxon>Eukaryota</taxon>
        <taxon>Fungi</taxon>
        <taxon>Dikarya</taxon>
        <taxon>Basidiomycota</taxon>
        <taxon>Agaricomycotina</taxon>
        <taxon>Agaricomycetes</taxon>
        <taxon>Agaricomycetidae</taxon>
        <taxon>Boletales</taxon>
        <taxon>Suillineae</taxon>
        <taxon>Suillaceae</taxon>
        <taxon>Suillus</taxon>
    </lineage>
</organism>
<evidence type="ECO:0000313" key="3">
    <source>
        <dbReference type="Proteomes" id="UP001195769"/>
    </source>
</evidence>
<proteinExistence type="predicted"/>
<dbReference type="AlphaFoldDB" id="A0AAD4DTP0"/>
<dbReference type="Proteomes" id="UP001195769">
    <property type="component" value="Unassembled WGS sequence"/>
</dbReference>
<keyword evidence="3" id="KW-1185">Reference proteome</keyword>
<gene>
    <name evidence="2" type="ORF">F5891DRAFT_1065247</name>
</gene>
<dbReference type="EMBL" id="JABBWK010000091">
    <property type="protein sequence ID" value="KAG1893753.1"/>
    <property type="molecule type" value="Genomic_DNA"/>
</dbReference>
<reference evidence="2" key="1">
    <citation type="journal article" date="2020" name="New Phytol.">
        <title>Comparative genomics reveals dynamic genome evolution in host specialist ectomycorrhizal fungi.</title>
        <authorList>
            <person name="Lofgren L.A."/>
            <person name="Nguyen N.H."/>
            <person name="Vilgalys R."/>
            <person name="Ruytinx J."/>
            <person name="Liao H.L."/>
            <person name="Branco S."/>
            <person name="Kuo A."/>
            <person name="LaButti K."/>
            <person name="Lipzen A."/>
            <person name="Andreopoulos W."/>
            <person name="Pangilinan J."/>
            <person name="Riley R."/>
            <person name="Hundley H."/>
            <person name="Na H."/>
            <person name="Barry K."/>
            <person name="Grigoriev I.V."/>
            <person name="Stajich J.E."/>
            <person name="Kennedy P.G."/>
        </authorList>
    </citation>
    <scope>NUCLEOTIDE SEQUENCE</scope>
    <source>
        <strain evidence="2">FC203</strain>
    </source>
</reference>
<feature type="region of interest" description="Disordered" evidence="1">
    <location>
        <begin position="1"/>
        <end position="27"/>
    </location>
</feature>
<protein>
    <submittedName>
        <fullName evidence="2">Uncharacterized protein</fullName>
    </submittedName>
</protein>
<feature type="non-terminal residue" evidence="2">
    <location>
        <position position="1"/>
    </location>
</feature>
<comment type="caution">
    <text evidence="2">The sequence shown here is derived from an EMBL/GenBank/DDBJ whole genome shotgun (WGS) entry which is preliminary data.</text>
</comment>
<accession>A0AAD4DTP0</accession>
<evidence type="ECO:0000256" key="1">
    <source>
        <dbReference type="SAM" id="MobiDB-lite"/>
    </source>
</evidence>
<name>A0AAD4DTP0_9AGAM</name>
<sequence length="59" mass="6874">RTFELSLAAGAAENEQWGKDTGTHQDQWNPYEGLPEHWNHEFEGELDVRNFHIDSGRLH</sequence>
<dbReference type="RefSeq" id="XP_041219329.1">
    <property type="nucleotide sequence ID" value="XM_041363073.1"/>
</dbReference>